<name>A0ABR2W4Q4_9FUNG</name>
<evidence type="ECO:0000313" key="6">
    <source>
        <dbReference type="EMBL" id="KAK9720082.1"/>
    </source>
</evidence>
<keyword evidence="2" id="KW-0805">Transcription regulation</keyword>
<evidence type="ECO:0000256" key="4">
    <source>
        <dbReference type="ARBA" id="ARBA00023242"/>
    </source>
</evidence>
<dbReference type="PROSITE" id="PS51821">
    <property type="entry name" value="VELVET"/>
    <property type="match status" value="1"/>
</dbReference>
<keyword evidence="7" id="KW-1185">Reference proteome</keyword>
<accession>A0ABR2W4Q4</accession>
<evidence type="ECO:0000313" key="7">
    <source>
        <dbReference type="Proteomes" id="UP001479436"/>
    </source>
</evidence>
<evidence type="ECO:0000256" key="1">
    <source>
        <dbReference type="ARBA" id="ARBA00004123"/>
    </source>
</evidence>
<comment type="subcellular location">
    <subcellularLocation>
        <location evidence="1">Nucleus</location>
    </subcellularLocation>
</comment>
<reference evidence="6 7" key="1">
    <citation type="submission" date="2023-04" db="EMBL/GenBank/DDBJ databases">
        <title>Genome of Basidiobolus ranarum AG-B5.</title>
        <authorList>
            <person name="Stajich J.E."/>
            <person name="Carter-House D."/>
            <person name="Gryganskyi A."/>
        </authorList>
    </citation>
    <scope>NUCLEOTIDE SEQUENCE [LARGE SCALE GENOMIC DNA]</scope>
    <source>
        <strain evidence="6 7">AG-B5</strain>
    </source>
</reference>
<dbReference type="InterPro" id="IPR038491">
    <property type="entry name" value="Velvet_dom_sf"/>
</dbReference>
<sequence>MTNTTGAHRFVNIDEGFKHDLKNYTLVIRQQPKRAKVSSAKDKIGEKPIDPPPIVQVTTGDDVSYDNNLLQNPSLFATVTLVGPEDVMDEAIPPFAISGTLSSSIHKLKDIDNTDGGFFIFPEVVVRVQGDYRLRFRLYEVTSGKAILLKSICSDIFRVYPSKFFPGMDESTFLSRSFSDQGARIRIRRSSKVTGKSYGHFTAKRKSSIDYLPSKHRTSHSPDSQLYFDLTSNLNPYDGKVASYSNMRTASTSPTLTPTAPLFSLPFSRVNEPFDHMNNHHLISNAVHAPKSTYECPTRDCQFFGSLFESYLVRNDIPLSERNTRS</sequence>
<evidence type="ECO:0000256" key="3">
    <source>
        <dbReference type="ARBA" id="ARBA00023163"/>
    </source>
</evidence>
<dbReference type="PANTHER" id="PTHR33572">
    <property type="entry name" value="SPORE DEVELOPMENT REGULATOR VOSA"/>
    <property type="match status" value="1"/>
</dbReference>
<keyword evidence="4" id="KW-0539">Nucleus</keyword>
<dbReference type="Pfam" id="PF11754">
    <property type="entry name" value="Velvet"/>
    <property type="match status" value="2"/>
</dbReference>
<dbReference type="Proteomes" id="UP001479436">
    <property type="component" value="Unassembled WGS sequence"/>
</dbReference>
<protein>
    <recommendedName>
        <fullName evidence="5">Velvet domain-containing protein</fullName>
    </recommendedName>
</protein>
<comment type="caution">
    <text evidence="6">The sequence shown here is derived from an EMBL/GenBank/DDBJ whole genome shotgun (WGS) entry which is preliminary data.</text>
</comment>
<dbReference type="InterPro" id="IPR021740">
    <property type="entry name" value="Velvet"/>
</dbReference>
<dbReference type="InterPro" id="IPR037525">
    <property type="entry name" value="Velvet_dom"/>
</dbReference>
<evidence type="ECO:0000256" key="2">
    <source>
        <dbReference type="ARBA" id="ARBA00023015"/>
    </source>
</evidence>
<dbReference type="PANTHER" id="PTHR33572:SF18">
    <property type="entry name" value="SPORE DEVELOPMENT REGULATOR VOSA"/>
    <property type="match status" value="1"/>
</dbReference>
<proteinExistence type="predicted"/>
<organism evidence="6 7">
    <name type="scientific">Basidiobolus ranarum</name>
    <dbReference type="NCBI Taxonomy" id="34480"/>
    <lineage>
        <taxon>Eukaryota</taxon>
        <taxon>Fungi</taxon>
        <taxon>Fungi incertae sedis</taxon>
        <taxon>Zoopagomycota</taxon>
        <taxon>Entomophthoromycotina</taxon>
        <taxon>Basidiobolomycetes</taxon>
        <taxon>Basidiobolales</taxon>
        <taxon>Basidiobolaceae</taxon>
        <taxon>Basidiobolus</taxon>
    </lineage>
</organism>
<keyword evidence="3" id="KW-0804">Transcription</keyword>
<dbReference type="Gene3D" id="2.60.40.3960">
    <property type="entry name" value="Velvet domain"/>
    <property type="match status" value="1"/>
</dbReference>
<dbReference type="EMBL" id="JASJQH010007025">
    <property type="protein sequence ID" value="KAK9720082.1"/>
    <property type="molecule type" value="Genomic_DNA"/>
</dbReference>
<feature type="domain" description="Velvet" evidence="5">
    <location>
        <begin position="16"/>
        <end position="188"/>
    </location>
</feature>
<gene>
    <name evidence="6" type="ORF">K7432_004375</name>
</gene>
<evidence type="ECO:0000259" key="5">
    <source>
        <dbReference type="PROSITE" id="PS51821"/>
    </source>
</evidence>